<comment type="catalytic activity">
    <reaction evidence="4">
        <text>alpha-D-glucosamine 1-phosphate + acetyl-CoA = N-acetyl-alpha-D-glucosamine 1-phosphate + CoA + H(+)</text>
        <dbReference type="Rhea" id="RHEA:13725"/>
        <dbReference type="ChEBI" id="CHEBI:15378"/>
        <dbReference type="ChEBI" id="CHEBI:57287"/>
        <dbReference type="ChEBI" id="CHEBI:57288"/>
        <dbReference type="ChEBI" id="CHEBI:57776"/>
        <dbReference type="ChEBI" id="CHEBI:58516"/>
        <dbReference type="EC" id="2.3.1.157"/>
    </reaction>
</comment>
<comment type="catalytic activity">
    <reaction evidence="5">
        <text>N-acetyl-alpha-D-glucosamine 1-phosphate + UTP + H(+) = UDP-N-acetyl-alpha-D-glucosamine + diphosphate</text>
        <dbReference type="Rhea" id="RHEA:13509"/>
        <dbReference type="ChEBI" id="CHEBI:15378"/>
        <dbReference type="ChEBI" id="CHEBI:33019"/>
        <dbReference type="ChEBI" id="CHEBI:46398"/>
        <dbReference type="ChEBI" id="CHEBI:57705"/>
        <dbReference type="ChEBI" id="CHEBI:57776"/>
        <dbReference type="EC" id="2.7.7.23"/>
    </reaction>
</comment>
<comment type="function">
    <text evidence="6">Catalyzes the last two sequential reactions in the de novo biosynthetic pathway for UDP-N-acetylglucosamine (UDP-GlcNAc). The C-terminal domain catalyzes the transfer of acetyl group from acetyl coenzyme A to glucosamine-1-phosphate (GlcN-1-P) to produce N-acetylglucosamine-1-phosphate (GlcNAc-1-P), which is converted into UDP-GlcNAc by the transfer of uridine 5-monophosphate (from uridine 5-triphosphate), a reaction catalyzed by the N-terminal domain.</text>
</comment>
<reference evidence="8 9" key="1">
    <citation type="journal article" date="2015" name="Nature">
        <title>rRNA introns, odd ribosomes, and small enigmatic genomes across a large radiation of phyla.</title>
        <authorList>
            <person name="Brown C.T."/>
            <person name="Hug L.A."/>
            <person name="Thomas B.C."/>
            <person name="Sharon I."/>
            <person name="Castelle C.J."/>
            <person name="Singh A."/>
            <person name="Wilkins M.J."/>
            <person name="Williams K.H."/>
            <person name="Banfield J.F."/>
        </authorList>
    </citation>
    <scope>NUCLEOTIDE SEQUENCE [LARGE SCALE GENOMIC DNA]</scope>
</reference>
<dbReference type="PANTHER" id="PTHR43584">
    <property type="entry name" value="NUCLEOTIDYL TRANSFERASE"/>
    <property type="match status" value="1"/>
</dbReference>
<dbReference type="EC" id="2.7.7.23" evidence="8"/>
<evidence type="ECO:0000256" key="2">
    <source>
        <dbReference type="ARBA" id="ARBA00022695"/>
    </source>
</evidence>
<gene>
    <name evidence="8" type="ORF">UT28_C0001G1021</name>
</gene>
<keyword evidence="3 8" id="KW-0012">Acyltransferase</keyword>
<dbReference type="GO" id="GO:0019134">
    <property type="term" value="F:glucosamine-1-phosphate N-acetyltransferase activity"/>
    <property type="evidence" value="ECO:0007669"/>
    <property type="project" value="UniProtKB-EC"/>
</dbReference>
<evidence type="ECO:0000256" key="6">
    <source>
        <dbReference type="ARBA" id="ARBA00049628"/>
    </source>
</evidence>
<accession>A0A0G4B5F8</accession>
<dbReference type="KEGG" id="bbgw:UT28_C0001G1021"/>
<protein>
    <submittedName>
        <fullName evidence="8">UDP-N-acetylglucosamine pyrophosphorylase</fullName>
        <ecNumber evidence="8">2.3.1.157</ecNumber>
        <ecNumber evidence="8">2.7.7.23</ecNumber>
    </submittedName>
</protein>
<sequence length="255" mass="28605">MIRKYVTPIITAAGYGQIPVNSGISKLLAEIREAEPMIEVLMNAVYGAGMHEAVVVLNPLFASQIMPFLPSDATVVIQERRLGTAPAVLQALEYVNTEHVMVLFGDMALWRSSTLKEFAKHHLDSGKNMSMMSICAEKWDEHSTRRYGRIAKDAAGNILGIFEPEDPLPEAAVIRDVNPSMFIFRREMLAQAIQSITHVTSKREKTINSALYHFMENGGVSEFRLQDPEEALGINDEEQLRNAQKVYRIRTLSNE</sequence>
<evidence type="ECO:0000256" key="3">
    <source>
        <dbReference type="ARBA" id="ARBA00023315"/>
    </source>
</evidence>
<dbReference type="InterPro" id="IPR005835">
    <property type="entry name" value="NTP_transferase_dom"/>
</dbReference>
<dbReference type="GO" id="GO:0003977">
    <property type="term" value="F:UDP-N-acetylglucosamine diphosphorylase activity"/>
    <property type="evidence" value="ECO:0007669"/>
    <property type="project" value="UniProtKB-EC"/>
</dbReference>
<dbReference type="InterPro" id="IPR029044">
    <property type="entry name" value="Nucleotide-diphossugar_trans"/>
</dbReference>
<organism evidence="8 9">
    <name type="scientific">Berkelbacteria bacterium GW2011_GWE1_39_12</name>
    <dbReference type="NCBI Taxonomy" id="1618337"/>
    <lineage>
        <taxon>Bacteria</taxon>
        <taxon>Candidatus Berkelbacteria</taxon>
    </lineage>
</organism>
<proteinExistence type="predicted"/>
<dbReference type="PANTHER" id="PTHR43584:SF3">
    <property type="entry name" value="BIFUNCTIONAL PROTEIN GLMU"/>
    <property type="match status" value="1"/>
</dbReference>
<feature type="domain" description="Nucleotidyl transferase" evidence="7">
    <location>
        <begin position="8"/>
        <end position="218"/>
    </location>
</feature>
<dbReference type="Gene3D" id="3.90.550.10">
    <property type="entry name" value="Spore Coat Polysaccharide Biosynthesis Protein SpsA, Chain A"/>
    <property type="match status" value="1"/>
</dbReference>
<evidence type="ECO:0000256" key="5">
    <source>
        <dbReference type="ARBA" id="ARBA00048493"/>
    </source>
</evidence>
<dbReference type="SUPFAM" id="SSF53448">
    <property type="entry name" value="Nucleotide-diphospho-sugar transferases"/>
    <property type="match status" value="1"/>
</dbReference>
<dbReference type="EC" id="2.3.1.157" evidence="8"/>
<name>A0A0G4B5F8_9BACT</name>
<dbReference type="InterPro" id="IPR050065">
    <property type="entry name" value="GlmU-like"/>
</dbReference>
<dbReference type="STRING" id="1618337.UT28_C0001G1021"/>
<dbReference type="EMBL" id="CP011213">
    <property type="protein sequence ID" value="AKM82795.1"/>
    <property type="molecule type" value="Genomic_DNA"/>
</dbReference>
<evidence type="ECO:0000256" key="4">
    <source>
        <dbReference type="ARBA" id="ARBA00048247"/>
    </source>
</evidence>
<dbReference type="AlphaFoldDB" id="A0A0G4B5F8"/>
<evidence type="ECO:0000313" key="8">
    <source>
        <dbReference type="EMBL" id="AKM82795.1"/>
    </source>
</evidence>
<keyword evidence="1 8" id="KW-0808">Transferase</keyword>
<dbReference type="Pfam" id="PF00483">
    <property type="entry name" value="NTP_transferase"/>
    <property type="match status" value="1"/>
</dbReference>
<evidence type="ECO:0000313" key="9">
    <source>
        <dbReference type="Proteomes" id="UP000035648"/>
    </source>
</evidence>
<dbReference type="Proteomes" id="UP000035648">
    <property type="component" value="Chromosome"/>
</dbReference>
<evidence type="ECO:0000256" key="1">
    <source>
        <dbReference type="ARBA" id="ARBA00022679"/>
    </source>
</evidence>
<keyword evidence="2 8" id="KW-0548">Nucleotidyltransferase</keyword>
<evidence type="ECO:0000259" key="7">
    <source>
        <dbReference type="Pfam" id="PF00483"/>
    </source>
</evidence>